<dbReference type="SUPFAM" id="SSF47005">
    <property type="entry name" value="Peripheral subunit-binding domain of 2-oxo acid dehydrogenase complex"/>
    <property type="match status" value="1"/>
</dbReference>
<evidence type="ECO:0000313" key="10">
    <source>
        <dbReference type="EMBL" id="RWU10168.1"/>
    </source>
</evidence>
<dbReference type="CDD" id="cd06849">
    <property type="entry name" value="lipoyl_domain"/>
    <property type="match status" value="1"/>
</dbReference>
<evidence type="ECO:0000256" key="5">
    <source>
        <dbReference type="ARBA" id="ARBA00022823"/>
    </source>
</evidence>
<comment type="cofactor">
    <cofactor evidence="1 7">
        <name>(R)-lipoate</name>
        <dbReference type="ChEBI" id="CHEBI:83088"/>
    </cofactor>
</comment>
<dbReference type="Gene3D" id="3.30.559.10">
    <property type="entry name" value="Chloramphenicol acetyltransferase-like domain"/>
    <property type="match status" value="1"/>
</dbReference>
<dbReference type="Pfam" id="PF00198">
    <property type="entry name" value="2-oxoacid_dh"/>
    <property type="match status" value="1"/>
</dbReference>
<evidence type="ECO:0000313" key="11">
    <source>
        <dbReference type="Proteomes" id="UP000284120"/>
    </source>
</evidence>
<evidence type="ECO:0000256" key="4">
    <source>
        <dbReference type="ARBA" id="ARBA00022679"/>
    </source>
</evidence>
<dbReference type="Proteomes" id="UP000284120">
    <property type="component" value="Unassembled WGS sequence"/>
</dbReference>
<evidence type="ECO:0000256" key="1">
    <source>
        <dbReference type="ARBA" id="ARBA00001938"/>
    </source>
</evidence>
<keyword evidence="6 7" id="KW-0012">Acyltransferase</keyword>
<dbReference type="FunFam" id="3.30.559.10:FF:000007">
    <property type="entry name" value="Dihydrolipoamide acetyltransferase component of pyruvate dehydrogenase complex"/>
    <property type="match status" value="1"/>
</dbReference>
<dbReference type="InterPro" id="IPR050743">
    <property type="entry name" value="2-oxoacid_DH_E2_comp"/>
</dbReference>
<evidence type="ECO:0000256" key="3">
    <source>
        <dbReference type="ARBA" id="ARBA00011484"/>
    </source>
</evidence>
<dbReference type="Gene3D" id="2.40.50.100">
    <property type="match status" value="1"/>
</dbReference>
<evidence type="ECO:0000256" key="7">
    <source>
        <dbReference type="RuleBase" id="RU003423"/>
    </source>
</evidence>
<dbReference type="RefSeq" id="WP_113645663.1">
    <property type="nucleotide sequence ID" value="NZ_QMHN01000001.1"/>
</dbReference>
<dbReference type="PROSITE" id="PS51826">
    <property type="entry name" value="PSBD"/>
    <property type="match status" value="1"/>
</dbReference>
<keyword evidence="5 7" id="KW-0450">Lipoyl</keyword>
<accession>A0A443Z0W5</accession>
<dbReference type="EMBL" id="SAYW01000001">
    <property type="protein sequence ID" value="RWU10168.1"/>
    <property type="molecule type" value="Genomic_DNA"/>
</dbReference>
<dbReference type="InterPro" id="IPR011053">
    <property type="entry name" value="Single_hybrid_motif"/>
</dbReference>
<dbReference type="GO" id="GO:0005737">
    <property type="term" value="C:cytoplasm"/>
    <property type="evidence" value="ECO:0007669"/>
    <property type="project" value="TreeGrafter"/>
</dbReference>
<feature type="domain" description="Peripheral subunit-binding (PSBD)" evidence="9">
    <location>
        <begin position="131"/>
        <end position="171"/>
    </location>
</feature>
<dbReference type="InterPro" id="IPR003016">
    <property type="entry name" value="2-oxoA_DH_lipoyl-BS"/>
</dbReference>
<name>A0A443Z0W5_9SPHI</name>
<comment type="subunit">
    <text evidence="3">Forms a 24-polypeptide structural core with octahedral symmetry.</text>
</comment>
<dbReference type="Pfam" id="PF00364">
    <property type="entry name" value="Biotin_lipoyl"/>
    <property type="match status" value="1"/>
</dbReference>
<proteinExistence type="inferred from homology"/>
<dbReference type="PROSITE" id="PS00189">
    <property type="entry name" value="LIPOYL"/>
    <property type="match status" value="1"/>
</dbReference>
<dbReference type="PANTHER" id="PTHR43178">
    <property type="entry name" value="DIHYDROLIPOAMIDE ACETYLTRANSFERASE COMPONENT OF PYRUVATE DEHYDROGENASE COMPLEX"/>
    <property type="match status" value="1"/>
</dbReference>
<dbReference type="InterPro" id="IPR004167">
    <property type="entry name" value="PSBD"/>
</dbReference>
<dbReference type="InterPro" id="IPR000089">
    <property type="entry name" value="Biotin_lipoyl"/>
</dbReference>
<dbReference type="Gene3D" id="4.10.320.10">
    <property type="entry name" value="E3-binding domain"/>
    <property type="match status" value="1"/>
</dbReference>
<dbReference type="InterPro" id="IPR001078">
    <property type="entry name" value="2-oxoacid_DH_actylTfrase"/>
</dbReference>
<dbReference type="SUPFAM" id="SSF52777">
    <property type="entry name" value="CoA-dependent acyltransferases"/>
    <property type="match status" value="1"/>
</dbReference>
<feature type="domain" description="Lipoyl-binding" evidence="8">
    <location>
        <begin position="3"/>
        <end position="78"/>
    </location>
</feature>
<dbReference type="AlphaFoldDB" id="A0A443Z0W5"/>
<dbReference type="Pfam" id="PF02817">
    <property type="entry name" value="E3_binding"/>
    <property type="match status" value="1"/>
</dbReference>
<comment type="similarity">
    <text evidence="2 7">Belongs to the 2-oxoacid dehydrogenase family.</text>
</comment>
<dbReference type="PANTHER" id="PTHR43178:SF5">
    <property type="entry name" value="LIPOAMIDE ACYLTRANSFERASE COMPONENT OF BRANCHED-CHAIN ALPHA-KETO ACID DEHYDROGENASE COMPLEX, MITOCHONDRIAL"/>
    <property type="match status" value="1"/>
</dbReference>
<reference evidence="10 11" key="1">
    <citation type="submission" date="2018-06" db="EMBL/GenBank/DDBJ databases">
        <title>Pedobacter endophyticus sp. nov., an endophytic bacterium isolated from a leaf of Triticum aestivum.</title>
        <authorList>
            <person name="Zhang L."/>
        </authorList>
    </citation>
    <scope>NUCLEOTIDE SEQUENCE [LARGE SCALE GENOMIC DNA]</scope>
    <source>
        <strain evidence="10 11">CM134L-2</strain>
    </source>
</reference>
<dbReference type="EC" id="2.3.1.-" evidence="7"/>
<protein>
    <recommendedName>
        <fullName evidence="7">Dihydrolipoamide acetyltransferase component of pyruvate dehydrogenase complex</fullName>
        <ecNumber evidence="7">2.3.1.-</ecNumber>
    </recommendedName>
</protein>
<organism evidence="10 11">
    <name type="scientific">Pedobacter chitinilyticus</name>
    <dbReference type="NCBI Taxonomy" id="2233776"/>
    <lineage>
        <taxon>Bacteria</taxon>
        <taxon>Pseudomonadati</taxon>
        <taxon>Bacteroidota</taxon>
        <taxon>Sphingobacteriia</taxon>
        <taxon>Sphingobacteriales</taxon>
        <taxon>Sphingobacteriaceae</taxon>
        <taxon>Pedobacter</taxon>
    </lineage>
</organism>
<dbReference type="PROSITE" id="PS50968">
    <property type="entry name" value="BIOTINYL_LIPOYL"/>
    <property type="match status" value="1"/>
</dbReference>
<dbReference type="GO" id="GO:0016407">
    <property type="term" value="F:acetyltransferase activity"/>
    <property type="evidence" value="ECO:0007669"/>
    <property type="project" value="TreeGrafter"/>
</dbReference>
<dbReference type="OrthoDB" id="9805770at2"/>
<dbReference type="InterPro" id="IPR036625">
    <property type="entry name" value="E3-bd_dom_sf"/>
</dbReference>
<dbReference type="InterPro" id="IPR023213">
    <property type="entry name" value="CAT-like_dom_sf"/>
</dbReference>
<evidence type="ECO:0000259" key="9">
    <source>
        <dbReference type="PROSITE" id="PS51826"/>
    </source>
</evidence>
<dbReference type="GO" id="GO:0031405">
    <property type="term" value="F:lipoic acid binding"/>
    <property type="evidence" value="ECO:0007669"/>
    <property type="project" value="TreeGrafter"/>
</dbReference>
<comment type="caution">
    <text evidence="10">The sequence shown here is derived from an EMBL/GenBank/DDBJ whole genome shotgun (WGS) entry which is preliminary data.</text>
</comment>
<sequence>MARYELLLPKMGESVAEATIIKWTKQPGDHINLDDTILEIATDKVDSEVPSPVEGKLVEHLFKVDDVVQVGAVIAIIEIEGASTAAEKVEMAQPEPAQKVATEAAIPGISQLPAESQPVAANIDFKASERFYSPLVKNIAKEEGVSLEELDTIKGSGADGRLTKEDLLNHIKTKKGGVTTTVETTAPVKEVPVQAEKATLTPTATSVSGGDEIIEMDRMRKLISDHMVMSKQTSPHVTSFVEADVTNLVLWRNKVKKIFEQRENEKITFTPIFVEAVARAIKDFPMINVSVNGTQIIKKKDINIGMAAALPSGNLIVPVIKNADQLNLVGLTRAVNDLANRARTSKLKPDETQNGTFTLTNVGSFGNVMGTPIINQPQVAILAVGAIKKKPAVLETEHGDVIAIRHMMFLSLSYDHRVVDGALGGSFVRRVADYLENWDINREVS</sequence>
<keyword evidence="11" id="KW-1185">Reference proteome</keyword>
<evidence type="ECO:0000259" key="8">
    <source>
        <dbReference type="PROSITE" id="PS50968"/>
    </source>
</evidence>
<dbReference type="SUPFAM" id="SSF51230">
    <property type="entry name" value="Single hybrid motif"/>
    <property type="match status" value="1"/>
</dbReference>
<evidence type="ECO:0000256" key="2">
    <source>
        <dbReference type="ARBA" id="ARBA00007317"/>
    </source>
</evidence>
<gene>
    <name evidence="10" type="ORF">DPV69_02145</name>
</gene>
<evidence type="ECO:0000256" key="6">
    <source>
        <dbReference type="ARBA" id="ARBA00023315"/>
    </source>
</evidence>
<keyword evidence="4 7" id="KW-0808">Transferase</keyword>